<gene>
    <name evidence="1" type="ORF">HIM_03528</name>
</gene>
<sequence>MRPTSTLGLVAAFTAATSATIFRFGTSKQQFRIDLGREYPEANLDFLAVDGRDICNAPKSRATLHDPKDPFKPLKWVDYCNFWHAVEGEPYILRGDCGKSFKGLDYVPSEKTDYADVYNFKEEKVGACVFEHADPVGCLNNEPRYAHIRQTTVKCNTEGMAD</sequence>
<name>A0A0F8A2R7_9HYPO</name>
<reference evidence="1 2" key="1">
    <citation type="journal article" date="2014" name="Genome Biol. Evol.">
        <title>Comparative genomics and transcriptomics analyses reveal divergent lifestyle features of nematode endoparasitic fungus Hirsutella minnesotensis.</title>
        <authorList>
            <person name="Lai Y."/>
            <person name="Liu K."/>
            <person name="Zhang X."/>
            <person name="Zhang X."/>
            <person name="Li K."/>
            <person name="Wang N."/>
            <person name="Shu C."/>
            <person name="Wu Y."/>
            <person name="Wang C."/>
            <person name="Bushley K.E."/>
            <person name="Xiang M."/>
            <person name="Liu X."/>
        </authorList>
    </citation>
    <scope>NUCLEOTIDE SEQUENCE [LARGE SCALE GENOMIC DNA]</scope>
    <source>
        <strain evidence="1 2">3608</strain>
    </source>
</reference>
<dbReference type="Proteomes" id="UP000054481">
    <property type="component" value="Unassembled WGS sequence"/>
</dbReference>
<keyword evidence="2" id="KW-1185">Reference proteome</keyword>
<evidence type="ECO:0000313" key="2">
    <source>
        <dbReference type="Proteomes" id="UP000054481"/>
    </source>
</evidence>
<organism evidence="1 2">
    <name type="scientific">Hirsutella minnesotensis 3608</name>
    <dbReference type="NCBI Taxonomy" id="1043627"/>
    <lineage>
        <taxon>Eukaryota</taxon>
        <taxon>Fungi</taxon>
        <taxon>Dikarya</taxon>
        <taxon>Ascomycota</taxon>
        <taxon>Pezizomycotina</taxon>
        <taxon>Sordariomycetes</taxon>
        <taxon>Hypocreomycetidae</taxon>
        <taxon>Hypocreales</taxon>
        <taxon>Ophiocordycipitaceae</taxon>
        <taxon>Hirsutella</taxon>
    </lineage>
</organism>
<protein>
    <submittedName>
        <fullName evidence="1">Uncharacterized protein</fullName>
    </submittedName>
</protein>
<proteinExistence type="predicted"/>
<dbReference type="EMBL" id="KQ030508">
    <property type="protein sequence ID" value="KJZ77207.1"/>
    <property type="molecule type" value="Genomic_DNA"/>
</dbReference>
<dbReference type="AlphaFoldDB" id="A0A0F8A2R7"/>
<accession>A0A0F8A2R7</accession>
<evidence type="ECO:0000313" key="1">
    <source>
        <dbReference type="EMBL" id="KJZ77207.1"/>
    </source>
</evidence>